<dbReference type="AlphaFoldDB" id="A0A2P2NYJ8"/>
<proteinExistence type="predicted"/>
<evidence type="ECO:0000313" key="1">
    <source>
        <dbReference type="EMBL" id="MBX47523.1"/>
    </source>
</evidence>
<accession>A0A2P2NYJ8</accession>
<organism evidence="1">
    <name type="scientific">Rhizophora mucronata</name>
    <name type="common">Asiatic mangrove</name>
    <dbReference type="NCBI Taxonomy" id="61149"/>
    <lineage>
        <taxon>Eukaryota</taxon>
        <taxon>Viridiplantae</taxon>
        <taxon>Streptophyta</taxon>
        <taxon>Embryophyta</taxon>
        <taxon>Tracheophyta</taxon>
        <taxon>Spermatophyta</taxon>
        <taxon>Magnoliopsida</taxon>
        <taxon>eudicotyledons</taxon>
        <taxon>Gunneridae</taxon>
        <taxon>Pentapetalae</taxon>
        <taxon>rosids</taxon>
        <taxon>fabids</taxon>
        <taxon>Malpighiales</taxon>
        <taxon>Rhizophoraceae</taxon>
        <taxon>Rhizophora</taxon>
    </lineage>
</organism>
<reference evidence="1" key="1">
    <citation type="submission" date="2018-02" db="EMBL/GenBank/DDBJ databases">
        <title>Rhizophora mucronata_Transcriptome.</title>
        <authorList>
            <person name="Meera S.P."/>
            <person name="Sreeshan A."/>
            <person name="Augustine A."/>
        </authorList>
    </citation>
    <scope>NUCLEOTIDE SEQUENCE</scope>
    <source>
        <tissue evidence="1">Leaf</tissue>
    </source>
</reference>
<name>A0A2P2NYJ8_RHIMU</name>
<sequence>MLSSQHFSFTMNTKCVKTKKFILQRSNYAFSSTNVHWGHPIHFLELQATGKKVYLC</sequence>
<protein>
    <submittedName>
        <fullName evidence="1">Uncharacterized protein</fullName>
    </submittedName>
</protein>
<dbReference type="EMBL" id="GGEC01067039">
    <property type="protein sequence ID" value="MBX47523.1"/>
    <property type="molecule type" value="Transcribed_RNA"/>
</dbReference>